<dbReference type="InterPro" id="IPR005097">
    <property type="entry name" value="Sacchrp_dh_NADP-bd"/>
</dbReference>
<dbReference type="PANTHER" id="PTHR12286:SF5">
    <property type="entry name" value="SACCHAROPINE DEHYDROGENASE-LIKE OXIDOREDUCTASE"/>
    <property type="match status" value="1"/>
</dbReference>
<dbReference type="Proteomes" id="UP000664859">
    <property type="component" value="Unassembled WGS sequence"/>
</dbReference>
<dbReference type="Gene3D" id="3.40.50.720">
    <property type="entry name" value="NAD(P)-binding Rossmann-like Domain"/>
    <property type="match status" value="1"/>
</dbReference>
<comment type="similarity">
    <text evidence="1">Belongs to the saccharopine dehydrogenase family.</text>
</comment>
<dbReference type="GO" id="GO:0005811">
    <property type="term" value="C:lipid droplet"/>
    <property type="evidence" value="ECO:0007669"/>
    <property type="project" value="TreeGrafter"/>
</dbReference>
<organism evidence="3 4">
    <name type="scientific">Tribonema minus</name>
    <dbReference type="NCBI Taxonomy" id="303371"/>
    <lineage>
        <taxon>Eukaryota</taxon>
        <taxon>Sar</taxon>
        <taxon>Stramenopiles</taxon>
        <taxon>Ochrophyta</taxon>
        <taxon>PX clade</taxon>
        <taxon>Xanthophyceae</taxon>
        <taxon>Tribonematales</taxon>
        <taxon>Tribonemataceae</taxon>
        <taxon>Tribonema</taxon>
    </lineage>
</organism>
<evidence type="ECO:0000313" key="4">
    <source>
        <dbReference type="Proteomes" id="UP000664859"/>
    </source>
</evidence>
<sequence length="417" mass="44252">MSFPSTNGFDLIVFGATGKMGQLAVRHIAKSHNCKLKWALAGRSEARLTALKRELSLDVPILLADTSDRSSLEALASNARVVITTVGPYMERNGIRLAELCMRSGTHLVDITADSLYVKQMIDTCHATTARSGAKLIPSCGFDSVPADLGVLLLADHLRREHGTALKTVVHWPVSMSTRNFGSAIIATSTISRRVWEGGSAMMRRIWDPYLLLPPGVPRPPHPRTSGAFGYDPVLGGWTAPGRFSVHDAKIVHRSNALLKYGSLVYTGVILVPGRLRGFLPALLMTLLTEVVMLILYLPPTRALLLALLPAQRAGAAPAEPGHFKVALLGEGDNGQRAKVTISTTCGDAQQETAVMLAECGLALALDSDKLPSCGGGVLTPASGLGMVAVERLRAAGIALSVEDFDGSAPRAAAKVD</sequence>
<dbReference type="AlphaFoldDB" id="A0A835ZEX6"/>
<accession>A0A835ZEX6</accession>
<dbReference type="SUPFAM" id="SSF51735">
    <property type="entry name" value="NAD(P)-binding Rossmann-fold domains"/>
    <property type="match status" value="1"/>
</dbReference>
<comment type="caution">
    <text evidence="3">The sequence shown here is derived from an EMBL/GenBank/DDBJ whole genome shotgun (WGS) entry which is preliminary data.</text>
</comment>
<reference evidence="3" key="1">
    <citation type="submission" date="2021-02" db="EMBL/GenBank/DDBJ databases">
        <title>First Annotated Genome of the Yellow-green Alga Tribonema minus.</title>
        <authorList>
            <person name="Mahan K.M."/>
        </authorList>
    </citation>
    <scope>NUCLEOTIDE SEQUENCE</scope>
    <source>
        <strain evidence="3">UTEX B ZZ1240</strain>
    </source>
</reference>
<protein>
    <submittedName>
        <fullName evidence="3">Saccharopine dehydrogenase-domain-containing protein</fullName>
    </submittedName>
</protein>
<evidence type="ECO:0000259" key="2">
    <source>
        <dbReference type="Pfam" id="PF03435"/>
    </source>
</evidence>
<dbReference type="OrthoDB" id="10268090at2759"/>
<feature type="domain" description="Saccharopine dehydrogenase NADP binding" evidence="2">
    <location>
        <begin position="12"/>
        <end position="113"/>
    </location>
</feature>
<name>A0A835ZEX6_9STRA</name>
<evidence type="ECO:0000313" key="3">
    <source>
        <dbReference type="EMBL" id="KAG5187698.1"/>
    </source>
</evidence>
<dbReference type="Pfam" id="PF03435">
    <property type="entry name" value="Sacchrp_dh_NADP"/>
    <property type="match status" value="1"/>
</dbReference>
<dbReference type="EMBL" id="JAFCMP010000085">
    <property type="protein sequence ID" value="KAG5187698.1"/>
    <property type="molecule type" value="Genomic_DNA"/>
</dbReference>
<dbReference type="PANTHER" id="PTHR12286">
    <property type="entry name" value="SACCHAROPINE DEHYDROGENASE-LIKE OXIDOREDUCTASE"/>
    <property type="match status" value="1"/>
</dbReference>
<evidence type="ECO:0000256" key="1">
    <source>
        <dbReference type="ARBA" id="ARBA00038048"/>
    </source>
</evidence>
<proteinExistence type="inferred from homology"/>
<gene>
    <name evidence="3" type="ORF">JKP88DRAFT_178728</name>
</gene>
<dbReference type="InterPro" id="IPR051276">
    <property type="entry name" value="Saccharopine_DH-like_oxidrdct"/>
</dbReference>
<keyword evidence="4" id="KW-1185">Reference proteome</keyword>
<dbReference type="GO" id="GO:0009247">
    <property type="term" value="P:glycolipid biosynthetic process"/>
    <property type="evidence" value="ECO:0007669"/>
    <property type="project" value="TreeGrafter"/>
</dbReference>
<dbReference type="InterPro" id="IPR036291">
    <property type="entry name" value="NAD(P)-bd_dom_sf"/>
</dbReference>
<dbReference type="GO" id="GO:0005886">
    <property type="term" value="C:plasma membrane"/>
    <property type="evidence" value="ECO:0007669"/>
    <property type="project" value="TreeGrafter"/>
</dbReference>
<dbReference type="GO" id="GO:0005739">
    <property type="term" value="C:mitochondrion"/>
    <property type="evidence" value="ECO:0007669"/>
    <property type="project" value="TreeGrafter"/>
</dbReference>